<proteinExistence type="predicted"/>
<gene>
    <name evidence="2" type="ORF">TGAMA5MH_02219</name>
</gene>
<evidence type="ECO:0000313" key="2">
    <source>
        <dbReference type="EMBL" id="PNP46184.1"/>
    </source>
</evidence>
<feature type="region of interest" description="Disordered" evidence="1">
    <location>
        <begin position="129"/>
        <end position="154"/>
    </location>
</feature>
<evidence type="ECO:0000313" key="3">
    <source>
        <dbReference type="Proteomes" id="UP000236546"/>
    </source>
</evidence>
<comment type="caution">
    <text evidence="2">The sequence shown here is derived from an EMBL/GenBank/DDBJ whole genome shotgun (WGS) entry which is preliminary data.</text>
</comment>
<organism evidence="2 3">
    <name type="scientific">Trichoderma gamsii</name>
    <dbReference type="NCBI Taxonomy" id="398673"/>
    <lineage>
        <taxon>Eukaryota</taxon>
        <taxon>Fungi</taxon>
        <taxon>Dikarya</taxon>
        <taxon>Ascomycota</taxon>
        <taxon>Pezizomycotina</taxon>
        <taxon>Sordariomycetes</taxon>
        <taxon>Hypocreomycetidae</taxon>
        <taxon>Hypocreales</taxon>
        <taxon>Hypocreaceae</taxon>
        <taxon>Trichoderma</taxon>
    </lineage>
</organism>
<dbReference type="AlphaFoldDB" id="A0A2K0TKY3"/>
<feature type="region of interest" description="Disordered" evidence="1">
    <location>
        <begin position="1"/>
        <end position="65"/>
    </location>
</feature>
<name>A0A2K0TKY3_9HYPO</name>
<feature type="compositionally biased region" description="Basic and acidic residues" evidence="1">
    <location>
        <begin position="139"/>
        <end position="154"/>
    </location>
</feature>
<protein>
    <submittedName>
        <fullName evidence="2">Uncharacterized protein</fullName>
    </submittedName>
</protein>
<feature type="compositionally biased region" description="Basic residues" evidence="1">
    <location>
        <begin position="38"/>
        <end position="54"/>
    </location>
</feature>
<sequence>MRGVMSGPKGQVGAGGDGGGRPPPAPQKRFGGCASSGGKKKKKKKKDGAKKAKNKSSGGGAGAGNIPFMYLFFMTFALRLIPVYLAATGQPALHGRGPFGGLSRQQRRQFRLAGLSHAVVERLSAHLLAPAPAQQQQQQKEEEKEEKKIKIEED</sequence>
<feature type="compositionally biased region" description="Gly residues" evidence="1">
    <location>
        <begin position="10"/>
        <end position="20"/>
    </location>
</feature>
<dbReference type="Proteomes" id="UP000236546">
    <property type="component" value="Unassembled WGS sequence"/>
</dbReference>
<evidence type="ECO:0000256" key="1">
    <source>
        <dbReference type="SAM" id="MobiDB-lite"/>
    </source>
</evidence>
<reference evidence="2 3" key="1">
    <citation type="submission" date="2017-02" db="EMBL/GenBank/DDBJ databases">
        <title>Genomes of Trichoderma spp. with biocontrol activity.</title>
        <authorList>
            <person name="Gardiner D."/>
            <person name="Kazan K."/>
            <person name="Vos C."/>
            <person name="Harvey P."/>
        </authorList>
    </citation>
    <scope>NUCLEOTIDE SEQUENCE [LARGE SCALE GENOMIC DNA]</scope>
    <source>
        <strain evidence="2 3">A5MH</strain>
    </source>
</reference>
<accession>A0A2K0TKY3</accession>
<dbReference type="EMBL" id="MTYH01000016">
    <property type="protein sequence ID" value="PNP46184.1"/>
    <property type="molecule type" value="Genomic_DNA"/>
</dbReference>